<feature type="region of interest" description="Disordered" evidence="1">
    <location>
        <begin position="1104"/>
        <end position="1152"/>
    </location>
</feature>
<name>A0A812N3N5_9DINO</name>
<protein>
    <submittedName>
        <fullName evidence="3">ANK1 protein</fullName>
    </submittedName>
</protein>
<comment type="caution">
    <text evidence="3">The sequence shown here is derived from an EMBL/GenBank/DDBJ whole genome shotgun (WGS) entry which is preliminary data.</text>
</comment>
<evidence type="ECO:0000313" key="3">
    <source>
        <dbReference type="EMBL" id="CAE7271205.1"/>
    </source>
</evidence>
<feature type="region of interest" description="Disordered" evidence="1">
    <location>
        <begin position="1279"/>
        <end position="1298"/>
    </location>
</feature>
<dbReference type="OrthoDB" id="440829at2759"/>
<dbReference type="GO" id="GO:0003676">
    <property type="term" value="F:nucleic acid binding"/>
    <property type="evidence" value="ECO:0007669"/>
    <property type="project" value="InterPro"/>
</dbReference>
<proteinExistence type="predicted"/>
<feature type="domain" description="DEAD/DEAH-box helicase" evidence="2">
    <location>
        <begin position="701"/>
        <end position="837"/>
    </location>
</feature>
<dbReference type="InterPro" id="IPR027417">
    <property type="entry name" value="P-loop_NTPase"/>
</dbReference>
<dbReference type="InterPro" id="IPR011545">
    <property type="entry name" value="DEAD/DEAH_box_helicase_dom"/>
</dbReference>
<dbReference type="Pfam" id="PF00270">
    <property type="entry name" value="DEAD"/>
    <property type="match status" value="1"/>
</dbReference>
<keyword evidence="4" id="KW-1185">Reference proteome</keyword>
<dbReference type="Proteomes" id="UP000604046">
    <property type="component" value="Unassembled WGS sequence"/>
</dbReference>
<evidence type="ECO:0000259" key="2">
    <source>
        <dbReference type="Pfam" id="PF00270"/>
    </source>
</evidence>
<accession>A0A812N3N5</accession>
<organism evidence="3 4">
    <name type="scientific">Symbiodinium natans</name>
    <dbReference type="NCBI Taxonomy" id="878477"/>
    <lineage>
        <taxon>Eukaryota</taxon>
        <taxon>Sar</taxon>
        <taxon>Alveolata</taxon>
        <taxon>Dinophyceae</taxon>
        <taxon>Suessiales</taxon>
        <taxon>Symbiodiniaceae</taxon>
        <taxon>Symbiodinium</taxon>
    </lineage>
</organism>
<feature type="compositionally biased region" description="Basic and acidic residues" evidence="1">
    <location>
        <begin position="1104"/>
        <end position="1115"/>
    </location>
</feature>
<dbReference type="Gene3D" id="3.40.50.300">
    <property type="entry name" value="P-loop containing nucleotide triphosphate hydrolases"/>
    <property type="match status" value="1"/>
</dbReference>
<sequence>MRNGGIVELPDAASHLEQPNDLPQEEAEIHVCASCASEHYNHVEALCRELNIGWAFGRQGDFMEDTEGDKWFGKWQNRVLQAMQSLLQPFEVRDALVWVYILMITDGGSRNCEKERDRMPELMQSLREERRTSALKIKVDSKPLRIEDLTEKVRKMPAEESEVQRVYRKFLLSGKHDFAWSFHLKSIALQAESESAQFLIHRGELVGAALFGRRGEGLSGCDDKTFRERVDRLIACVAISERIKPIVSRWKIPIRFDPQSLIVQKAVEWRLDVESEEGFARCLREVAATNIGDIGVTAGNIKGQDRLQVFTKFHSAFGIDSPRQRWEELSWIAEEARKAELPADLLEELQTKLRREEENLKKDTCAKWFSEEALLLIPKGRPASSFSTQVSFRGRINPGAQTCWISYPGKYAAAWLSAASNEGAQDSIACVFLAETDDGYGKHDPDPDKDGLQCFCHKLYDGQTEMGCGWYTQWMENVKEARLEYGQRLKAAVFPGQGVGGLQKVELAAADSMGWQYDEIDVAEELEERFPKGCVVDAWCEERNCWRRGTVEAQKGSSSTTCEANTLVTWTVRCEGEGGEDDVFEASHICDTSVATSEMLHHLGRPKLRQLVLECLPDVVVLDVGTHRFPSGLSALKFRLEVRSIGALHRLRDQVLSDNLQRHISSSIRGPSSDSSWQVEVDKTRFFLWYEDAMLQLKELTPHQRKCLREIDHFDAVHLSAPAGAGKTFVAVQRVIDLLRGDASARVLYVSYTTELVYYFIQWLVVRLTSQLQSESWNEICNLLARLVVLKRPFRSFLSPRLENDRINLAPAEKVDKFELLVLDEAHNIFRADVERDALDRVTCTNQLLLSDDSQSSAVEVNIPPMESVVLTEVVRSTRQIVVGASSFQLESLAVAAGTDGPALKSFIFEDSGEQDLMSQYAKHVTDAIVHVTKEYPDLSLHKRIALLVPDDDFLRELKKALKPELERRLPHKHYRCYSFAESLLHLPERARRLRTQPSQQMEHLILDTIAVADGLEQLIVVCIGLDAPICGAARDLATRAGLYKGITRAQLKAIVVNAHVPNGWFEFLSSVRFSEQGLSEEEASKYKSHAAIKICQEAKDDIGRARPFQERPQPETRSASTADKKTDPGMSQPETESIAPEREKMPQHASSVWDTRNNTVPVHAQKPMFDPLAKDNRAAVSSEEFLFDPMPQMKYYYWLQYGFHVYRLFPCSKQEYDKNRSVFKVYPNPHDGRRTYPSYYFGDKLITRNATYPRLTYCSDTYFYGYFKSSKIDDDGNLQGDPCDVIDSDDRWPDPRT</sequence>
<dbReference type="SUPFAM" id="SSF52540">
    <property type="entry name" value="P-loop containing nucleoside triphosphate hydrolases"/>
    <property type="match status" value="1"/>
</dbReference>
<dbReference type="GO" id="GO:0005524">
    <property type="term" value="F:ATP binding"/>
    <property type="evidence" value="ECO:0007669"/>
    <property type="project" value="InterPro"/>
</dbReference>
<dbReference type="EMBL" id="CAJNDS010001668">
    <property type="protein sequence ID" value="CAE7271205.1"/>
    <property type="molecule type" value="Genomic_DNA"/>
</dbReference>
<gene>
    <name evidence="3" type="primary">ANK1</name>
    <name evidence="3" type="ORF">SNAT2548_LOCUS14389</name>
</gene>
<evidence type="ECO:0000256" key="1">
    <source>
        <dbReference type="SAM" id="MobiDB-lite"/>
    </source>
</evidence>
<feature type="compositionally biased region" description="Basic and acidic residues" evidence="1">
    <location>
        <begin position="1289"/>
        <end position="1298"/>
    </location>
</feature>
<evidence type="ECO:0000313" key="4">
    <source>
        <dbReference type="Proteomes" id="UP000604046"/>
    </source>
</evidence>
<reference evidence="3" key="1">
    <citation type="submission" date="2021-02" db="EMBL/GenBank/DDBJ databases">
        <authorList>
            <person name="Dougan E. K."/>
            <person name="Rhodes N."/>
            <person name="Thang M."/>
            <person name="Chan C."/>
        </authorList>
    </citation>
    <scope>NUCLEOTIDE SEQUENCE</scope>
</reference>